<sequence length="122" mass="14029">MTNTKKELLIGIVGPCSSGKSTLVAGLKKHMVHARNIAQEHSYVKDMWRRLINPDLLIFLQVSYPIAQIRRKLNWNLADYEEQGHRLRHARKLADFYLDTDLLTPKEVLEAALDFIKESSDA</sequence>
<protein>
    <submittedName>
        <fullName evidence="1">Uncharacterized protein</fullName>
    </submittedName>
</protein>
<name>A0A8J6TJ98_9CHLR</name>
<evidence type="ECO:0000313" key="2">
    <source>
        <dbReference type="Proteomes" id="UP000614469"/>
    </source>
</evidence>
<comment type="caution">
    <text evidence="1">The sequence shown here is derived from an EMBL/GenBank/DDBJ whole genome shotgun (WGS) entry which is preliminary data.</text>
</comment>
<dbReference type="SUPFAM" id="SSF52540">
    <property type="entry name" value="P-loop containing nucleoside triphosphate hydrolases"/>
    <property type="match status" value="1"/>
</dbReference>
<dbReference type="EMBL" id="JACNJN010000123">
    <property type="protein sequence ID" value="MBC8335804.1"/>
    <property type="molecule type" value="Genomic_DNA"/>
</dbReference>
<reference evidence="1 2" key="1">
    <citation type="submission" date="2020-08" db="EMBL/GenBank/DDBJ databases">
        <title>Bridging the membrane lipid divide: bacteria of the FCB group superphylum have the potential to synthesize archaeal ether lipids.</title>
        <authorList>
            <person name="Villanueva L."/>
            <person name="Von Meijenfeldt F.A.B."/>
            <person name="Westbye A.B."/>
            <person name="Yadav S."/>
            <person name="Hopmans E.C."/>
            <person name="Dutilh B.E."/>
            <person name="Sinninghe Damste J.S."/>
        </authorList>
    </citation>
    <scope>NUCLEOTIDE SEQUENCE [LARGE SCALE GENOMIC DNA]</scope>
    <source>
        <strain evidence="1">NIOZ-UU36</strain>
    </source>
</reference>
<dbReference type="InterPro" id="IPR027417">
    <property type="entry name" value="P-loop_NTPase"/>
</dbReference>
<organism evidence="1 2">
    <name type="scientific">Candidatus Desulfolinea nitratireducens</name>
    <dbReference type="NCBI Taxonomy" id="2841698"/>
    <lineage>
        <taxon>Bacteria</taxon>
        <taxon>Bacillati</taxon>
        <taxon>Chloroflexota</taxon>
        <taxon>Anaerolineae</taxon>
        <taxon>Anaerolineales</taxon>
        <taxon>Anaerolineales incertae sedis</taxon>
        <taxon>Candidatus Desulfolinea</taxon>
    </lineage>
</organism>
<dbReference type="AlphaFoldDB" id="A0A8J6TJ98"/>
<dbReference type="Gene3D" id="3.40.50.300">
    <property type="entry name" value="P-loop containing nucleotide triphosphate hydrolases"/>
    <property type="match status" value="1"/>
</dbReference>
<dbReference type="Proteomes" id="UP000614469">
    <property type="component" value="Unassembled WGS sequence"/>
</dbReference>
<evidence type="ECO:0000313" key="1">
    <source>
        <dbReference type="EMBL" id="MBC8335804.1"/>
    </source>
</evidence>
<accession>A0A8J6TJ98</accession>
<gene>
    <name evidence="1" type="ORF">H8E29_11085</name>
</gene>
<proteinExistence type="predicted"/>